<dbReference type="RefSeq" id="XP_069213687.1">
    <property type="nucleotide sequence ID" value="XM_069350143.1"/>
</dbReference>
<feature type="transmembrane region" description="Helical" evidence="4">
    <location>
        <begin position="287"/>
        <end position="307"/>
    </location>
</feature>
<feature type="transmembrane region" description="Helical" evidence="4">
    <location>
        <begin position="129"/>
        <end position="156"/>
    </location>
</feature>
<feature type="transmembrane region" description="Helical" evidence="4">
    <location>
        <begin position="404"/>
        <end position="423"/>
    </location>
</feature>
<comment type="similarity">
    <text evidence="2">Belongs to the major facilitator superfamily. Monocarboxylate porter (TC 2.A.1.13) family.</text>
</comment>
<keyword evidence="4" id="KW-0812">Transmembrane</keyword>
<evidence type="ECO:0000256" key="3">
    <source>
        <dbReference type="SAM" id="MobiDB-lite"/>
    </source>
</evidence>
<dbReference type="SUPFAM" id="SSF103473">
    <property type="entry name" value="MFS general substrate transporter"/>
    <property type="match status" value="1"/>
</dbReference>
<proteinExistence type="inferred from homology"/>
<dbReference type="InterPro" id="IPR050327">
    <property type="entry name" value="Proton-linked_MCT"/>
</dbReference>
<comment type="subcellular location">
    <subcellularLocation>
        <location evidence="1">Membrane</location>
        <topology evidence="1">Multi-pass membrane protein</topology>
    </subcellularLocation>
</comment>
<feature type="domain" description="Major facilitator superfamily (MFS) profile" evidence="5">
    <location>
        <begin position="128"/>
        <end position="530"/>
    </location>
</feature>
<dbReference type="PANTHER" id="PTHR11360:SF287">
    <property type="entry name" value="MFS MONOCARBOXYLATE TRANSPORTER"/>
    <property type="match status" value="1"/>
</dbReference>
<dbReference type="GeneID" id="95982568"/>
<evidence type="ECO:0000256" key="2">
    <source>
        <dbReference type="ARBA" id="ARBA00006727"/>
    </source>
</evidence>
<protein>
    <recommendedName>
        <fullName evidence="5">Major facilitator superfamily (MFS) profile domain-containing protein</fullName>
    </recommendedName>
</protein>
<dbReference type="InterPro" id="IPR020846">
    <property type="entry name" value="MFS_dom"/>
</dbReference>
<evidence type="ECO:0000259" key="5">
    <source>
        <dbReference type="PROSITE" id="PS50850"/>
    </source>
</evidence>
<feature type="transmembrane region" description="Helical" evidence="4">
    <location>
        <begin position="168"/>
        <end position="192"/>
    </location>
</feature>
<feature type="transmembrane region" description="Helical" evidence="4">
    <location>
        <begin position="339"/>
        <end position="360"/>
    </location>
</feature>
<feature type="transmembrane region" description="Helical" evidence="4">
    <location>
        <begin position="199"/>
        <end position="218"/>
    </location>
</feature>
<accession>A0ABR3QG95</accession>
<dbReference type="PANTHER" id="PTHR11360">
    <property type="entry name" value="MONOCARBOXYLATE TRANSPORTER"/>
    <property type="match status" value="1"/>
</dbReference>
<dbReference type="Proteomes" id="UP001565368">
    <property type="component" value="Unassembled WGS sequence"/>
</dbReference>
<reference evidence="6 7" key="1">
    <citation type="submission" date="2023-08" db="EMBL/GenBank/DDBJ databases">
        <title>Annotated Genome Sequence of Vanrija albida AlHP1.</title>
        <authorList>
            <person name="Herzog R."/>
        </authorList>
    </citation>
    <scope>NUCLEOTIDE SEQUENCE [LARGE SCALE GENOMIC DNA]</scope>
    <source>
        <strain evidence="6 7">AlHP1</strain>
    </source>
</reference>
<evidence type="ECO:0000313" key="6">
    <source>
        <dbReference type="EMBL" id="KAL1413743.1"/>
    </source>
</evidence>
<dbReference type="EMBL" id="JBBXJM010000001">
    <property type="protein sequence ID" value="KAL1413743.1"/>
    <property type="molecule type" value="Genomic_DNA"/>
</dbReference>
<evidence type="ECO:0000256" key="4">
    <source>
        <dbReference type="SAM" id="Phobius"/>
    </source>
</evidence>
<keyword evidence="7" id="KW-1185">Reference proteome</keyword>
<gene>
    <name evidence="6" type="ORF">Q8F55_001525</name>
</gene>
<evidence type="ECO:0000256" key="1">
    <source>
        <dbReference type="ARBA" id="ARBA00004141"/>
    </source>
</evidence>
<feature type="transmembrane region" description="Helical" evidence="4">
    <location>
        <begin position="372"/>
        <end position="392"/>
    </location>
</feature>
<dbReference type="InterPro" id="IPR011701">
    <property type="entry name" value="MFS"/>
</dbReference>
<comment type="caution">
    <text evidence="6">The sequence shown here is derived from an EMBL/GenBank/DDBJ whole genome shotgun (WGS) entry which is preliminary data.</text>
</comment>
<sequence length="530" mass="55633">MASNIELPPNVSTARPRRASGTSVGGGASLSPVRAKAALAELPPVVDEDDESTTPPRAPTPTEDDIALYMTGVLGRTSADVPGPSLPASATASKAPTAANSVIELNVEGEGEERELPALAPTDRGRDAWLFLASATVIESIVWGLPYSIGVLHAYWSGTMFPGQESVVTLAATLQNGLLFVASGFLGPLYAAYPQYTRYFQLFGLVCGTVSLVSTAFVTKAWHLIVTLGLIYPLSASLYFPCLTLLYEWFNARRGLANGIMFSGAAAGGTFFPLIGQALLHNVGYKGTMLTLAAIFLVVDAVALVFIKRRIPVAPRVGQRGRRARPSIKVDYGFLRKPAVYLFSGFVIFTSLANFIPSLWMPTFAEVVGPTYPSGTSLVAIMYGASVVGNLITGYLTDRLPVGFVLLGSSTISAVACWVLWGLGTNNGLLVAFSVVWGITALCTGCAWSKMVVYISKDDLTLPGLLLGVQTALRGAANFASGPLSTALLKSSALKGAAGAYGSTNYGALLLFTGAMTFIGGVSAGLFPRK</sequence>
<organism evidence="6 7">
    <name type="scientific">Vanrija albida</name>
    <dbReference type="NCBI Taxonomy" id="181172"/>
    <lineage>
        <taxon>Eukaryota</taxon>
        <taxon>Fungi</taxon>
        <taxon>Dikarya</taxon>
        <taxon>Basidiomycota</taxon>
        <taxon>Agaricomycotina</taxon>
        <taxon>Tremellomycetes</taxon>
        <taxon>Trichosporonales</taxon>
        <taxon>Trichosporonaceae</taxon>
        <taxon>Vanrija</taxon>
    </lineage>
</organism>
<feature type="transmembrane region" description="Helical" evidence="4">
    <location>
        <begin position="259"/>
        <end position="281"/>
    </location>
</feature>
<keyword evidence="4" id="KW-1133">Transmembrane helix</keyword>
<feature type="region of interest" description="Disordered" evidence="3">
    <location>
        <begin position="1"/>
        <end position="63"/>
    </location>
</feature>
<feature type="transmembrane region" description="Helical" evidence="4">
    <location>
        <begin position="506"/>
        <end position="527"/>
    </location>
</feature>
<keyword evidence="4" id="KW-0472">Membrane</keyword>
<dbReference type="Gene3D" id="1.20.1250.20">
    <property type="entry name" value="MFS general substrate transporter like domains"/>
    <property type="match status" value="1"/>
</dbReference>
<dbReference type="PROSITE" id="PS50850">
    <property type="entry name" value="MFS"/>
    <property type="match status" value="1"/>
</dbReference>
<dbReference type="InterPro" id="IPR036259">
    <property type="entry name" value="MFS_trans_sf"/>
</dbReference>
<evidence type="ECO:0000313" key="7">
    <source>
        <dbReference type="Proteomes" id="UP001565368"/>
    </source>
</evidence>
<name>A0ABR3QG95_9TREE</name>
<feature type="transmembrane region" description="Helical" evidence="4">
    <location>
        <begin position="429"/>
        <end position="448"/>
    </location>
</feature>
<feature type="transmembrane region" description="Helical" evidence="4">
    <location>
        <begin position="224"/>
        <end position="247"/>
    </location>
</feature>
<dbReference type="Pfam" id="PF07690">
    <property type="entry name" value="MFS_1"/>
    <property type="match status" value="1"/>
</dbReference>